<dbReference type="SMART" id="SM00849">
    <property type="entry name" value="Lactamase_B"/>
    <property type="match status" value="1"/>
</dbReference>
<name>E1R7L4_SEDSS</name>
<accession>E1R7L4</accession>
<dbReference type="STRING" id="573413.Spirs_3633"/>
<dbReference type="EMBL" id="CP002116">
    <property type="protein sequence ID" value="ADK82719.1"/>
    <property type="molecule type" value="Genomic_DNA"/>
</dbReference>
<organism evidence="2 3">
    <name type="scientific">Sediminispirochaeta smaragdinae (strain DSM 11293 / JCM 15392 / SEBR 4228)</name>
    <name type="common">Spirochaeta smaragdinae</name>
    <dbReference type="NCBI Taxonomy" id="573413"/>
    <lineage>
        <taxon>Bacteria</taxon>
        <taxon>Pseudomonadati</taxon>
        <taxon>Spirochaetota</taxon>
        <taxon>Spirochaetia</taxon>
        <taxon>Spirochaetales</taxon>
        <taxon>Spirochaetaceae</taxon>
        <taxon>Sediminispirochaeta</taxon>
    </lineage>
</organism>
<dbReference type="PANTHER" id="PTHR42663:SF6">
    <property type="entry name" value="HYDROLASE C777.06C-RELATED"/>
    <property type="match status" value="1"/>
</dbReference>
<proteinExistence type="predicted"/>
<gene>
    <name evidence="2" type="ordered locus">Spirs_3633</name>
</gene>
<dbReference type="PANTHER" id="PTHR42663">
    <property type="entry name" value="HYDROLASE C777.06C-RELATED-RELATED"/>
    <property type="match status" value="1"/>
</dbReference>
<dbReference type="eggNOG" id="COG1235">
    <property type="taxonomic scope" value="Bacteria"/>
</dbReference>
<dbReference type="InterPro" id="IPR036866">
    <property type="entry name" value="RibonucZ/Hydroxyglut_hydro"/>
</dbReference>
<dbReference type="AlphaFoldDB" id="E1R7L4"/>
<evidence type="ECO:0000313" key="2">
    <source>
        <dbReference type="EMBL" id="ADK82719.1"/>
    </source>
</evidence>
<dbReference type="InterPro" id="IPR001279">
    <property type="entry name" value="Metallo-B-lactamas"/>
</dbReference>
<dbReference type="OrthoDB" id="9781189at2"/>
<evidence type="ECO:0000313" key="3">
    <source>
        <dbReference type="Proteomes" id="UP000002318"/>
    </source>
</evidence>
<dbReference type="SUPFAM" id="SSF56281">
    <property type="entry name" value="Metallo-hydrolase/oxidoreductase"/>
    <property type="match status" value="1"/>
</dbReference>
<feature type="domain" description="Metallo-beta-lactamase" evidence="1">
    <location>
        <begin position="37"/>
        <end position="231"/>
    </location>
</feature>
<reference evidence="2 3" key="1">
    <citation type="journal article" date="2010" name="Stand. Genomic Sci.">
        <title>Complete genome sequence of Spirochaeta smaragdinae type strain (SEBR 4228).</title>
        <authorList>
            <person name="Mavromatis K."/>
            <person name="Yasawong M."/>
            <person name="Chertkov O."/>
            <person name="Lapidus A."/>
            <person name="Lucas S."/>
            <person name="Nolan M."/>
            <person name="Del Rio T.G."/>
            <person name="Tice H."/>
            <person name="Cheng J.F."/>
            <person name="Pitluck S."/>
            <person name="Liolios K."/>
            <person name="Ivanova N."/>
            <person name="Tapia R."/>
            <person name="Han C."/>
            <person name="Bruce D."/>
            <person name="Goodwin L."/>
            <person name="Pati A."/>
            <person name="Chen A."/>
            <person name="Palaniappan K."/>
            <person name="Land M."/>
            <person name="Hauser L."/>
            <person name="Chang Y.J."/>
            <person name="Jeffries C.D."/>
            <person name="Detter J.C."/>
            <person name="Rohde M."/>
            <person name="Brambilla E."/>
            <person name="Spring S."/>
            <person name="Goker M."/>
            <person name="Sikorski J."/>
            <person name="Woyke T."/>
            <person name="Bristow J."/>
            <person name="Eisen J.A."/>
            <person name="Markowitz V."/>
            <person name="Hugenholtz P."/>
            <person name="Klenk H.P."/>
            <person name="Kyrpides N.C."/>
        </authorList>
    </citation>
    <scope>NUCLEOTIDE SEQUENCE [LARGE SCALE GENOMIC DNA]</scope>
    <source>
        <strain evidence="3">DSM 11293 / JCM 15392 / SEBR 4228</strain>
    </source>
</reference>
<dbReference type="Proteomes" id="UP000002318">
    <property type="component" value="Chromosome"/>
</dbReference>
<sequence length="290" mass="32486">MRIKYLGTGAAEGFPGLFCECAACRKARDRRGKNLKMRSCTLLNDSVLIDISPDIFAQSLSFGIRMSKIKAIVCTHSHEDHLDLFSLMLRCRTGSSHLPDIPPSQNHIHVYGSSAIIGKIEHAFSSQPHADRNILIFHELKAYRPYLIEGLEFTPLPAQHIPDEECFLYCVREGKHSLLYANDTGAPTEDFFSGVERLPHPFSVVSLDCARGTLDGDGHMGIKEVRSLCGRLKKMGKIVPASRIYLNHFSHMCGMIHDEFQDLIAEEGLRLTYDGLTLEVSDDGFFTRSM</sequence>
<dbReference type="Pfam" id="PF12706">
    <property type="entry name" value="Lactamase_B_2"/>
    <property type="match status" value="1"/>
</dbReference>
<evidence type="ECO:0000259" key="1">
    <source>
        <dbReference type="SMART" id="SM00849"/>
    </source>
</evidence>
<protein>
    <recommendedName>
        <fullName evidence="1">Metallo-beta-lactamase domain-containing protein</fullName>
    </recommendedName>
</protein>
<dbReference type="HOGENOM" id="CLU_044538_4_0_12"/>
<dbReference type="KEGG" id="ssm:Spirs_3633"/>
<dbReference type="Gene3D" id="3.60.15.10">
    <property type="entry name" value="Ribonuclease Z/Hydroxyacylglutathione hydrolase-like"/>
    <property type="match status" value="1"/>
</dbReference>
<dbReference type="RefSeq" id="WP_013256178.1">
    <property type="nucleotide sequence ID" value="NC_014364.1"/>
</dbReference>
<keyword evidence="3" id="KW-1185">Reference proteome</keyword>